<sequence length="276" mass="30561">MFIKTKKVKNFRLLLVAVGFTLFFASCVSTKNITYFQGTDPLDSVRYSTLKNISPLIPKIQPDDILAITISSLSAESNEVFNFQNVTPLITSNFPGGVSNGMARNQPLGYLVDPAGNIEMPLIGKIHVADLPLEEAGVKIKNELTKYLKEPTASVRYLSQKFTIIGEVNRPGIYNLLDNHTSLPEAIGVAGDLTIYGRRDNVMLMRTTDGKREVIKLDLTKRDVLETPYFYLRSGDVLYVEATKGKITSSDRTLQLIPIATGVTTSLVLLLNLLFK</sequence>
<dbReference type="PANTHER" id="PTHR33619:SF3">
    <property type="entry name" value="POLYSACCHARIDE EXPORT PROTEIN GFCE-RELATED"/>
    <property type="match status" value="1"/>
</dbReference>
<evidence type="ECO:0000256" key="6">
    <source>
        <dbReference type="ARBA" id="ARBA00022692"/>
    </source>
</evidence>
<evidence type="ECO:0000313" key="18">
    <source>
        <dbReference type="EMBL" id="MEA5257726.1"/>
    </source>
</evidence>
<evidence type="ECO:0000313" key="19">
    <source>
        <dbReference type="Proteomes" id="UP001304671"/>
    </source>
</evidence>
<dbReference type="PANTHER" id="PTHR33619">
    <property type="entry name" value="POLYSACCHARIDE EXPORT PROTEIN GFCE-RELATED"/>
    <property type="match status" value="1"/>
</dbReference>
<evidence type="ECO:0000256" key="4">
    <source>
        <dbReference type="ARBA" id="ARBA00022452"/>
    </source>
</evidence>
<dbReference type="Proteomes" id="UP001304671">
    <property type="component" value="Unassembled WGS sequence"/>
</dbReference>
<feature type="domain" description="Polysaccharide export protein N-terminal" evidence="16">
    <location>
        <begin position="59"/>
        <end position="156"/>
    </location>
</feature>
<dbReference type="Gene3D" id="3.30.1950.10">
    <property type="entry name" value="wza like domain"/>
    <property type="match status" value="1"/>
</dbReference>
<keyword evidence="7" id="KW-0732">Signal</keyword>
<feature type="domain" description="SLBB" evidence="17">
    <location>
        <begin position="160"/>
        <end position="240"/>
    </location>
</feature>
<evidence type="ECO:0000256" key="12">
    <source>
        <dbReference type="ARBA" id="ARBA00023139"/>
    </source>
</evidence>
<name>A0ABU5QKZ1_9BACT</name>
<dbReference type="Pfam" id="PF22461">
    <property type="entry name" value="SLBB_2"/>
    <property type="match status" value="1"/>
</dbReference>
<evidence type="ECO:0000256" key="15">
    <source>
        <dbReference type="SAM" id="Phobius"/>
    </source>
</evidence>
<evidence type="ECO:0000259" key="16">
    <source>
        <dbReference type="Pfam" id="PF02563"/>
    </source>
</evidence>
<evidence type="ECO:0000256" key="11">
    <source>
        <dbReference type="ARBA" id="ARBA00023136"/>
    </source>
</evidence>
<dbReference type="PROSITE" id="PS51257">
    <property type="entry name" value="PROKAR_LIPOPROTEIN"/>
    <property type="match status" value="1"/>
</dbReference>
<keyword evidence="4" id="KW-1134">Transmembrane beta strand</keyword>
<keyword evidence="3" id="KW-0813">Transport</keyword>
<keyword evidence="15" id="KW-1133">Transmembrane helix</keyword>
<evidence type="ECO:0000256" key="1">
    <source>
        <dbReference type="ARBA" id="ARBA00004571"/>
    </source>
</evidence>
<evidence type="ECO:0000256" key="10">
    <source>
        <dbReference type="ARBA" id="ARBA00023114"/>
    </source>
</evidence>
<comment type="subcellular location">
    <subcellularLocation>
        <location evidence="1">Cell outer membrane</location>
        <topology evidence="1">Multi-pass membrane protein</topology>
    </subcellularLocation>
</comment>
<keyword evidence="13" id="KW-0998">Cell outer membrane</keyword>
<evidence type="ECO:0000256" key="3">
    <source>
        <dbReference type="ARBA" id="ARBA00022448"/>
    </source>
</evidence>
<keyword evidence="19" id="KW-1185">Reference proteome</keyword>
<dbReference type="EMBL" id="JAYFUL010000009">
    <property type="protein sequence ID" value="MEA5257726.1"/>
    <property type="molecule type" value="Genomic_DNA"/>
</dbReference>
<gene>
    <name evidence="18" type="ORF">VB264_08015</name>
</gene>
<keyword evidence="6 15" id="KW-0812">Transmembrane</keyword>
<dbReference type="RefSeq" id="WP_323248296.1">
    <property type="nucleotide sequence ID" value="NZ_JAYFUL010000009.1"/>
</dbReference>
<evidence type="ECO:0000256" key="8">
    <source>
        <dbReference type="ARBA" id="ARBA00023047"/>
    </source>
</evidence>
<keyword evidence="11 15" id="KW-0472">Membrane</keyword>
<protein>
    <submittedName>
        <fullName evidence="18">Polysaccharide biosynthesis/export family protein</fullName>
    </submittedName>
</protein>
<evidence type="ECO:0000256" key="2">
    <source>
        <dbReference type="ARBA" id="ARBA00009450"/>
    </source>
</evidence>
<dbReference type="InterPro" id="IPR003715">
    <property type="entry name" value="Poly_export_N"/>
</dbReference>
<comment type="caution">
    <text evidence="18">The sequence shown here is derived from an EMBL/GenBank/DDBJ whole genome shotgun (WGS) entry which is preliminary data.</text>
</comment>
<keyword evidence="14" id="KW-0449">Lipoprotein</keyword>
<evidence type="ECO:0000256" key="5">
    <source>
        <dbReference type="ARBA" id="ARBA00022597"/>
    </source>
</evidence>
<evidence type="ECO:0000256" key="13">
    <source>
        <dbReference type="ARBA" id="ARBA00023237"/>
    </source>
</evidence>
<evidence type="ECO:0000259" key="17">
    <source>
        <dbReference type="Pfam" id="PF22461"/>
    </source>
</evidence>
<reference evidence="18 19" key="1">
    <citation type="submission" date="2023-12" db="EMBL/GenBank/DDBJ databases">
        <title>Novel species of the genus Arcicella isolated from rivers.</title>
        <authorList>
            <person name="Lu H."/>
        </authorList>
    </citation>
    <scope>NUCLEOTIDE SEQUENCE [LARGE SCALE GENOMIC DNA]</scope>
    <source>
        <strain evidence="18 19">LMG 21963</strain>
    </source>
</reference>
<keyword evidence="5" id="KW-0762">Sugar transport</keyword>
<comment type="similarity">
    <text evidence="2">Belongs to the BexD/CtrA/VexA family.</text>
</comment>
<feature type="transmembrane region" description="Helical" evidence="15">
    <location>
        <begin position="256"/>
        <end position="275"/>
    </location>
</feature>
<accession>A0ABU5QKZ1</accession>
<dbReference type="InterPro" id="IPR049712">
    <property type="entry name" value="Poly_export"/>
</dbReference>
<evidence type="ECO:0000256" key="14">
    <source>
        <dbReference type="ARBA" id="ARBA00023288"/>
    </source>
</evidence>
<keyword evidence="10" id="KW-0626">Porin</keyword>
<dbReference type="InterPro" id="IPR054765">
    <property type="entry name" value="SLBB_dom"/>
</dbReference>
<keyword evidence="9" id="KW-0406">Ion transport</keyword>
<keyword evidence="12" id="KW-0564">Palmitate</keyword>
<proteinExistence type="inferred from homology"/>
<organism evidence="18 19">
    <name type="scientific">Arcicella aquatica</name>
    <dbReference type="NCBI Taxonomy" id="217141"/>
    <lineage>
        <taxon>Bacteria</taxon>
        <taxon>Pseudomonadati</taxon>
        <taxon>Bacteroidota</taxon>
        <taxon>Cytophagia</taxon>
        <taxon>Cytophagales</taxon>
        <taxon>Flectobacillaceae</taxon>
        <taxon>Arcicella</taxon>
    </lineage>
</organism>
<dbReference type="Pfam" id="PF02563">
    <property type="entry name" value="Poly_export"/>
    <property type="match status" value="1"/>
</dbReference>
<dbReference type="Gene3D" id="3.10.560.10">
    <property type="entry name" value="Outer membrane lipoprotein wza domain like"/>
    <property type="match status" value="1"/>
</dbReference>
<keyword evidence="8" id="KW-0625">Polysaccharide transport</keyword>
<evidence type="ECO:0000256" key="7">
    <source>
        <dbReference type="ARBA" id="ARBA00022729"/>
    </source>
</evidence>
<evidence type="ECO:0000256" key="9">
    <source>
        <dbReference type="ARBA" id="ARBA00023065"/>
    </source>
</evidence>